<keyword evidence="2" id="KW-0732">Signal</keyword>
<feature type="compositionally biased region" description="Low complexity" evidence="1">
    <location>
        <begin position="371"/>
        <end position="385"/>
    </location>
</feature>
<evidence type="ECO:0000313" key="5">
    <source>
        <dbReference type="Proteomes" id="UP001371218"/>
    </source>
</evidence>
<dbReference type="EMBL" id="JBBUTG010000004">
    <property type="protein sequence ID" value="MEK8030813.1"/>
    <property type="molecule type" value="Genomic_DNA"/>
</dbReference>
<evidence type="ECO:0000256" key="1">
    <source>
        <dbReference type="SAM" id="MobiDB-lite"/>
    </source>
</evidence>
<proteinExistence type="predicted"/>
<feature type="signal peptide" evidence="2">
    <location>
        <begin position="1"/>
        <end position="37"/>
    </location>
</feature>
<evidence type="ECO:0000259" key="3">
    <source>
        <dbReference type="Pfam" id="PF13406"/>
    </source>
</evidence>
<sequence length="422" mass="45216">MTIHSAGQARQFPVFPGIAPAMLSLLLAGGLAQPVQAAPGASAAVKADSAPDVVTYGRRDDVVSFAQQAAERQGFSADWAIEQLAQSRYQPSVARLVMPPPAGTAKNWEAYRNRFVEPQRIREGLRWWLAHERWLDEAESRWGVPADIVVAIVGVETFYGRITGNFKVLDALATLSFDFPSGRSDRSGFYRQELEAFLAWCAAEQRDPQSIKGSYAGAMGLPQFMPSTLRKYAIDFDGDGRIDLDGNGADVIGSVAHYFAQFGWERGLPTHFAVTPPEELKERALLLAPDIVPSFTAQQFAERGARLDAAGRAHEGQLALVMLQNGDGEPSYVAGTRNFYVVTRYNWSSYYAMAVIELARSLRQMRPPSVAAGLAASPGPGAPSVQISPPAGKPVGPQADALPAAAAAEAAAAPGEAATSGR</sequence>
<reference evidence="4 5" key="1">
    <citation type="submission" date="2024-04" db="EMBL/GenBank/DDBJ databases">
        <title>Novel species of the genus Ideonella isolated from streams.</title>
        <authorList>
            <person name="Lu H."/>
        </authorList>
    </citation>
    <scope>NUCLEOTIDE SEQUENCE [LARGE SCALE GENOMIC DNA]</scope>
    <source>
        <strain evidence="4 5">DXS29W</strain>
    </source>
</reference>
<evidence type="ECO:0000313" key="4">
    <source>
        <dbReference type="EMBL" id="MEK8030813.1"/>
    </source>
</evidence>
<comment type="caution">
    <text evidence="4">The sequence shown here is derived from an EMBL/GenBank/DDBJ whole genome shotgun (WGS) entry which is preliminary data.</text>
</comment>
<name>A0ABU9BMX5_9BURK</name>
<gene>
    <name evidence="4" type="primary">mltB</name>
    <name evidence="4" type="ORF">AACH06_08315</name>
</gene>
<dbReference type="NCBIfam" id="TIGR02282">
    <property type="entry name" value="MltB"/>
    <property type="match status" value="1"/>
</dbReference>
<dbReference type="InterPro" id="IPR031304">
    <property type="entry name" value="SLT_2"/>
</dbReference>
<feature type="compositionally biased region" description="Low complexity" evidence="1">
    <location>
        <begin position="399"/>
        <end position="422"/>
    </location>
</feature>
<keyword evidence="5" id="KW-1185">Reference proteome</keyword>
<dbReference type="PANTHER" id="PTHR30163:SF9">
    <property type="entry name" value="MEMBRANE-BOUND LYTIC MUREIN TRANSGLYCOSYLASE B"/>
    <property type="match status" value="1"/>
</dbReference>
<dbReference type="Gene3D" id="1.10.530.10">
    <property type="match status" value="1"/>
</dbReference>
<dbReference type="InterPro" id="IPR011757">
    <property type="entry name" value="Lytic_transglycosylase_MltB"/>
</dbReference>
<dbReference type="InterPro" id="IPR023346">
    <property type="entry name" value="Lysozyme-like_dom_sf"/>
</dbReference>
<dbReference type="Gene3D" id="1.10.8.350">
    <property type="entry name" value="Bacterial muramidase"/>
    <property type="match status" value="1"/>
</dbReference>
<dbReference type="RefSeq" id="WP_341425186.1">
    <property type="nucleotide sequence ID" value="NZ_JBBUTG010000004.1"/>
</dbReference>
<feature type="domain" description="Transglycosylase SLT" evidence="3">
    <location>
        <begin position="60"/>
        <end position="360"/>
    </location>
</feature>
<evidence type="ECO:0000256" key="2">
    <source>
        <dbReference type="SAM" id="SignalP"/>
    </source>
</evidence>
<organism evidence="4 5">
    <name type="scientific">Ideonella lacteola</name>
    <dbReference type="NCBI Taxonomy" id="2984193"/>
    <lineage>
        <taxon>Bacteria</taxon>
        <taxon>Pseudomonadati</taxon>
        <taxon>Pseudomonadota</taxon>
        <taxon>Betaproteobacteria</taxon>
        <taxon>Burkholderiales</taxon>
        <taxon>Sphaerotilaceae</taxon>
        <taxon>Ideonella</taxon>
    </lineage>
</organism>
<feature type="chain" id="PRO_5047181822" evidence="2">
    <location>
        <begin position="38"/>
        <end position="422"/>
    </location>
</feature>
<dbReference type="Pfam" id="PF13406">
    <property type="entry name" value="SLT_2"/>
    <property type="match status" value="1"/>
</dbReference>
<dbReference type="SUPFAM" id="SSF53955">
    <property type="entry name" value="Lysozyme-like"/>
    <property type="match status" value="1"/>
</dbReference>
<accession>A0ABU9BMX5</accession>
<dbReference type="Proteomes" id="UP001371218">
    <property type="component" value="Unassembled WGS sequence"/>
</dbReference>
<dbReference type="PANTHER" id="PTHR30163">
    <property type="entry name" value="MEMBRANE-BOUND LYTIC MUREIN TRANSGLYCOSYLASE B"/>
    <property type="match status" value="1"/>
</dbReference>
<dbReference type="CDD" id="cd13399">
    <property type="entry name" value="Slt35-like"/>
    <property type="match status" value="1"/>
</dbReference>
<dbReference type="InterPro" id="IPR043426">
    <property type="entry name" value="MltB-like"/>
</dbReference>
<protein>
    <submittedName>
        <fullName evidence="4">Lytic murein transglycosylase B</fullName>
    </submittedName>
</protein>
<feature type="region of interest" description="Disordered" evidence="1">
    <location>
        <begin position="371"/>
        <end position="422"/>
    </location>
</feature>